<comment type="similarity">
    <text evidence="1">Belongs to the MlaA family.</text>
</comment>
<dbReference type="GO" id="GO:0016020">
    <property type="term" value="C:membrane"/>
    <property type="evidence" value="ECO:0007669"/>
    <property type="project" value="InterPro"/>
</dbReference>
<proteinExistence type="inferred from homology"/>
<dbReference type="PROSITE" id="PS51257">
    <property type="entry name" value="PROKAR_LIPOPROTEIN"/>
    <property type="match status" value="1"/>
</dbReference>
<feature type="compositionally biased region" description="Basic and acidic residues" evidence="3">
    <location>
        <begin position="272"/>
        <end position="297"/>
    </location>
</feature>
<dbReference type="RefSeq" id="WP_124014083.1">
    <property type="nucleotide sequence ID" value="NZ_CP034073.1"/>
</dbReference>
<evidence type="ECO:0000313" key="5">
    <source>
        <dbReference type="EMBL" id="AZG34625.1"/>
    </source>
</evidence>
<dbReference type="InterPro" id="IPR007428">
    <property type="entry name" value="MlaA"/>
</dbReference>
<organism evidence="6 8">
    <name type="scientific">Shewanella psychromarinicola</name>
    <dbReference type="NCBI Taxonomy" id="2487742"/>
    <lineage>
        <taxon>Bacteria</taxon>
        <taxon>Pseudomonadati</taxon>
        <taxon>Pseudomonadota</taxon>
        <taxon>Gammaproteobacteria</taxon>
        <taxon>Alteromonadales</taxon>
        <taxon>Shewanellaceae</taxon>
        <taxon>Shewanella</taxon>
    </lineage>
</organism>
<evidence type="ECO:0000313" key="7">
    <source>
        <dbReference type="Proteomes" id="UP000273778"/>
    </source>
</evidence>
<dbReference type="PANTHER" id="PTHR30035:SF3">
    <property type="entry name" value="INTERMEMBRANE PHOSPHOLIPID TRANSPORT SYSTEM LIPOPROTEIN MLAA"/>
    <property type="match status" value="1"/>
</dbReference>
<dbReference type="Pfam" id="PF04333">
    <property type="entry name" value="MlaA"/>
    <property type="match status" value="1"/>
</dbReference>
<dbReference type="EMBL" id="RKKB01000024">
    <property type="protein sequence ID" value="RPA22883.1"/>
    <property type="molecule type" value="Genomic_DNA"/>
</dbReference>
<dbReference type="OrthoDB" id="9785326at2"/>
<dbReference type="PANTHER" id="PTHR30035">
    <property type="entry name" value="LIPOPROTEIN VACJ-RELATED"/>
    <property type="match status" value="1"/>
</dbReference>
<dbReference type="Proteomes" id="UP000278855">
    <property type="component" value="Unassembled WGS sequence"/>
</dbReference>
<keyword evidence="6" id="KW-0449">Lipoprotein</keyword>
<sequence>MGRLLVIMFTLLFLSGCASTSTPGDPLESVNRKSWYFNYQIMDKHLLKPAAEGYEYVPLSIRNGVTNLLSNLSEPLYAVNNLLQGKVTDSGSTVLRFVLNTTIGLVGIFDPATGMGLPKKEETFAQTFGAWGIGNGPYIMWPVYGASTARNTVGDFVDIFVYPLSILSFEQRAGKFVVEGLDSRIEFQQYEPILDGSLDPYGYVKDVYLQRDAHLVNDGQTDEIETDEFDLEFDMELDDELLGDEPLDNELVDEQPLDIKTLETKPLNNQAVDDKPIDDKPIDDKKVDDKTHFEITD</sequence>
<reference evidence="8" key="2">
    <citation type="submission" date="2018-11" db="EMBL/GenBank/DDBJ databases">
        <title>Shewanella sp. R106.</title>
        <authorList>
            <person name="Hwang Y.J."/>
            <person name="Hwang C.Y."/>
        </authorList>
    </citation>
    <scope>NUCLEOTIDE SEQUENCE [LARGE SCALE GENOMIC DNA]</scope>
    <source>
        <strain evidence="8">R106</strain>
    </source>
</reference>
<feature type="signal peptide" evidence="4">
    <location>
        <begin position="1"/>
        <end position="20"/>
    </location>
</feature>
<dbReference type="Proteomes" id="UP000273778">
    <property type="component" value="Chromosome"/>
</dbReference>
<evidence type="ECO:0000256" key="1">
    <source>
        <dbReference type="ARBA" id="ARBA00010634"/>
    </source>
</evidence>
<dbReference type="PRINTS" id="PR01805">
    <property type="entry name" value="VACJLIPOPROT"/>
</dbReference>
<evidence type="ECO:0000313" key="6">
    <source>
        <dbReference type="EMBL" id="RPA22883.1"/>
    </source>
</evidence>
<protein>
    <submittedName>
        <fullName evidence="6">VacJ family lipoprotein</fullName>
    </submittedName>
</protein>
<evidence type="ECO:0000256" key="2">
    <source>
        <dbReference type="ARBA" id="ARBA00022729"/>
    </source>
</evidence>
<evidence type="ECO:0000256" key="3">
    <source>
        <dbReference type="SAM" id="MobiDB-lite"/>
    </source>
</evidence>
<feature type="region of interest" description="Disordered" evidence="3">
    <location>
        <begin position="260"/>
        <end position="297"/>
    </location>
</feature>
<evidence type="ECO:0000313" key="8">
    <source>
        <dbReference type="Proteomes" id="UP000278855"/>
    </source>
</evidence>
<dbReference type="AlphaFoldDB" id="A0A3N4DAH7"/>
<keyword evidence="2 4" id="KW-0732">Signal</keyword>
<reference evidence="6" key="3">
    <citation type="submission" date="2018-11" db="EMBL/GenBank/DDBJ databases">
        <authorList>
            <person name="Hwang Y.J."/>
            <person name="Hwang C.Y."/>
        </authorList>
    </citation>
    <scope>NUCLEOTIDE SEQUENCE</scope>
    <source>
        <strain evidence="6">R106</strain>
    </source>
</reference>
<feature type="chain" id="PRO_5017989923" evidence="4">
    <location>
        <begin position="21"/>
        <end position="297"/>
    </location>
</feature>
<keyword evidence="7" id="KW-1185">Reference proteome</keyword>
<dbReference type="GO" id="GO:0120010">
    <property type="term" value="P:intermembrane phospholipid transfer"/>
    <property type="evidence" value="ECO:0007669"/>
    <property type="project" value="TreeGrafter"/>
</dbReference>
<accession>A0A3N4DAH7</accession>
<dbReference type="KEGG" id="spsr:EGC80_06620"/>
<gene>
    <name evidence="6" type="ORF">EGC77_20300</name>
    <name evidence="5" type="ORF">EGC80_06620</name>
</gene>
<name>A0A3N4DAH7_9GAMM</name>
<reference evidence="5 7" key="1">
    <citation type="submission" date="2018-11" db="EMBL/GenBank/DDBJ databases">
        <title>Shewanella sp. M2.</title>
        <authorList>
            <person name="Hwang Y.J."/>
            <person name="Hwang C.Y."/>
        </authorList>
    </citation>
    <scope>NUCLEOTIDE SEQUENCE [LARGE SCALE GENOMIC DNA]</scope>
    <source>
        <strain evidence="5 7">M2</strain>
    </source>
</reference>
<dbReference type="EMBL" id="CP034073">
    <property type="protein sequence ID" value="AZG34625.1"/>
    <property type="molecule type" value="Genomic_DNA"/>
</dbReference>
<evidence type="ECO:0000256" key="4">
    <source>
        <dbReference type="SAM" id="SignalP"/>
    </source>
</evidence>